<dbReference type="EC" id="3.2.1.22" evidence="3 7"/>
<gene>
    <name evidence="9" type="ORF">NSCI0253_LOCUS30779</name>
</gene>
<dbReference type="PANTHER" id="PTHR11452">
    <property type="entry name" value="ALPHA-GALACTOSIDASE/ALPHA-N-ACETYLGALACTOSAMINIDASE"/>
    <property type="match status" value="1"/>
</dbReference>
<dbReference type="EMBL" id="HBFQ01043476">
    <property type="protein sequence ID" value="CAD8856427.1"/>
    <property type="molecule type" value="Transcribed_RNA"/>
</dbReference>
<dbReference type="Gene3D" id="3.20.20.70">
    <property type="entry name" value="Aldolase class I"/>
    <property type="match status" value="1"/>
</dbReference>
<dbReference type="Pfam" id="PF17801">
    <property type="entry name" value="Melibiase_C"/>
    <property type="match status" value="1"/>
</dbReference>
<dbReference type="PANTHER" id="PTHR11452:SF75">
    <property type="entry name" value="ALPHA-GALACTOSIDASE MEL1"/>
    <property type="match status" value="1"/>
</dbReference>
<evidence type="ECO:0000256" key="6">
    <source>
        <dbReference type="ARBA" id="ARBA00023295"/>
    </source>
</evidence>
<keyword evidence="4" id="KW-0732">Signal</keyword>
<proteinExistence type="inferred from homology"/>
<dbReference type="CDD" id="cd14792">
    <property type="entry name" value="GH27"/>
    <property type="match status" value="1"/>
</dbReference>
<feature type="domain" description="Alpha galactosidase C-terminal" evidence="8">
    <location>
        <begin position="288"/>
        <end position="343"/>
    </location>
</feature>
<evidence type="ECO:0000256" key="5">
    <source>
        <dbReference type="ARBA" id="ARBA00022801"/>
    </source>
</evidence>
<dbReference type="GO" id="GO:0005975">
    <property type="term" value="P:carbohydrate metabolic process"/>
    <property type="evidence" value="ECO:0007669"/>
    <property type="project" value="InterPro"/>
</dbReference>
<comment type="catalytic activity">
    <reaction evidence="1 7">
        <text>Hydrolysis of terminal, non-reducing alpha-D-galactose residues in alpha-D-galactosides, including galactose oligosaccharides, galactomannans and galactolipids.</text>
        <dbReference type="EC" id="3.2.1.22"/>
    </reaction>
</comment>
<evidence type="ECO:0000256" key="7">
    <source>
        <dbReference type="RuleBase" id="RU361168"/>
    </source>
</evidence>
<dbReference type="InterPro" id="IPR017853">
    <property type="entry name" value="GH"/>
</dbReference>
<evidence type="ECO:0000256" key="2">
    <source>
        <dbReference type="ARBA" id="ARBA00009743"/>
    </source>
</evidence>
<dbReference type="InterPro" id="IPR000111">
    <property type="entry name" value="Glyco_hydro_27/36_CS"/>
</dbReference>
<comment type="similarity">
    <text evidence="2 7">Belongs to the glycosyl hydrolase 27 family.</text>
</comment>
<evidence type="ECO:0000256" key="3">
    <source>
        <dbReference type="ARBA" id="ARBA00012755"/>
    </source>
</evidence>
<dbReference type="InterPro" id="IPR002241">
    <property type="entry name" value="Glyco_hydro_27"/>
</dbReference>
<dbReference type="InterPro" id="IPR013780">
    <property type="entry name" value="Glyco_hydro_b"/>
</dbReference>
<dbReference type="PRINTS" id="PR00740">
    <property type="entry name" value="GLHYDRLASE27"/>
</dbReference>
<keyword evidence="5 7" id="KW-0378">Hydrolase</keyword>
<evidence type="ECO:0000313" key="9">
    <source>
        <dbReference type="EMBL" id="CAD8856427.1"/>
    </source>
</evidence>
<dbReference type="SUPFAM" id="SSF51011">
    <property type="entry name" value="Glycosyl hydrolase domain"/>
    <property type="match status" value="1"/>
</dbReference>
<dbReference type="Gene3D" id="2.60.40.1180">
    <property type="entry name" value="Golgi alpha-mannosidase II"/>
    <property type="match status" value="1"/>
</dbReference>
<keyword evidence="7" id="KW-1015">Disulfide bond</keyword>
<keyword evidence="6 7" id="KW-0326">Glycosidase</keyword>
<dbReference type="PROSITE" id="PS00512">
    <property type="entry name" value="ALPHA_GALACTOSIDASE"/>
    <property type="match status" value="1"/>
</dbReference>
<dbReference type="AlphaFoldDB" id="A0A7S1FB25"/>
<evidence type="ECO:0000256" key="4">
    <source>
        <dbReference type="ARBA" id="ARBA00022729"/>
    </source>
</evidence>
<accession>A0A7S1FB25</accession>
<dbReference type="SUPFAM" id="SSF51445">
    <property type="entry name" value="(Trans)glycosidases"/>
    <property type="match status" value="1"/>
</dbReference>
<protein>
    <recommendedName>
        <fullName evidence="3 7">Alpha-galactosidase</fullName>
        <ecNumber evidence="3 7">3.2.1.22</ecNumber>
    </recommendedName>
    <alternativeName>
        <fullName evidence="7">Melibiase</fullName>
    </alternativeName>
</protein>
<reference evidence="9" key="1">
    <citation type="submission" date="2021-01" db="EMBL/GenBank/DDBJ databases">
        <authorList>
            <person name="Corre E."/>
            <person name="Pelletier E."/>
            <person name="Niang G."/>
            <person name="Scheremetjew M."/>
            <person name="Finn R."/>
            <person name="Kale V."/>
            <person name="Holt S."/>
            <person name="Cochrane G."/>
            <person name="Meng A."/>
            <person name="Brown T."/>
            <person name="Cohen L."/>
        </authorList>
    </citation>
    <scope>NUCLEOTIDE SEQUENCE</scope>
</reference>
<dbReference type="InterPro" id="IPR041233">
    <property type="entry name" value="Melibiase_C"/>
</dbReference>
<dbReference type="Pfam" id="PF16499">
    <property type="entry name" value="Melibiase_2"/>
    <property type="match status" value="1"/>
</dbReference>
<evidence type="ECO:0000259" key="8">
    <source>
        <dbReference type="Pfam" id="PF17801"/>
    </source>
</evidence>
<dbReference type="GO" id="GO:0004557">
    <property type="term" value="F:alpha-galactosidase activity"/>
    <property type="evidence" value="ECO:0007669"/>
    <property type="project" value="UniProtKB-EC"/>
</dbReference>
<organism evidence="9">
    <name type="scientific">Noctiluca scintillans</name>
    <name type="common">Sea sparkle</name>
    <name type="synonym">Red tide dinoflagellate</name>
    <dbReference type="NCBI Taxonomy" id="2966"/>
    <lineage>
        <taxon>Eukaryota</taxon>
        <taxon>Sar</taxon>
        <taxon>Alveolata</taxon>
        <taxon>Dinophyceae</taxon>
        <taxon>Noctilucales</taxon>
        <taxon>Noctilucaceae</taxon>
        <taxon>Noctiluca</taxon>
    </lineage>
</organism>
<dbReference type="InterPro" id="IPR013785">
    <property type="entry name" value="Aldolase_TIM"/>
</dbReference>
<name>A0A7S1FB25_NOCSC</name>
<evidence type="ECO:0000256" key="1">
    <source>
        <dbReference type="ARBA" id="ARBA00001255"/>
    </source>
</evidence>
<sequence length="377" mass="40819">MNEQNIRAVADAMVQKGLVQAGYEYLNMDDCWMSKDRDSAGRLQGDLDRFASGIKSLADYVHSQGLKFGLYSDRGSLTCAGYPASYQNEALDAQTFADWGVDYLKEDNCNAQGGADDKDVAFAQFGLMRDSLNATGRPIFFSVCGGGGNLPWDDITFFGTDARGGGVLGNSWRISADVTEWQTCQMAARIDMGLTAQGGPGAFNDPDMLLGTNSASTRYLGQVRSRTQFNLWAVLMAPLLLGSNIVDMNAFDVETYTNAEVIAVNQDELAVQGSRVRVYEVIVPTVSTSVWARWLADGSVAVVFMNNLAYDHQVTCDSECWNALPFVSGTHVDVRDLWAHAPASQPTAVSGQDYVVQVGGNGGSEMFRMIPTGTSMV</sequence>